<organism evidence="2 3">
    <name type="scientific">Macrosiphum euphorbiae</name>
    <name type="common">potato aphid</name>
    <dbReference type="NCBI Taxonomy" id="13131"/>
    <lineage>
        <taxon>Eukaryota</taxon>
        <taxon>Metazoa</taxon>
        <taxon>Ecdysozoa</taxon>
        <taxon>Arthropoda</taxon>
        <taxon>Hexapoda</taxon>
        <taxon>Insecta</taxon>
        <taxon>Pterygota</taxon>
        <taxon>Neoptera</taxon>
        <taxon>Paraneoptera</taxon>
        <taxon>Hemiptera</taxon>
        <taxon>Sternorrhyncha</taxon>
        <taxon>Aphidomorpha</taxon>
        <taxon>Aphidoidea</taxon>
        <taxon>Aphididae</taxon>
        <taxon>Macrosiphini</taxon>
        <taxon>Macrosiphum</taxon>
    </lineage>
</organism>
<comment type="caution">
    <text evidence="2">The sequence shown here is derived from an EMBL/GenBank/DDBJ whole genome shotgun (WGS) entry which is preliminary data.</text>
</comment>
<proteinExistence type="predicted"/>
<feature type="compositionally biased region" description="Polar residues" evidence="1">
    <location>
        <begin position="9"/>
        <end position="18"/>
    </location>
</feature>
<dbReference type="EMBL" id="CARXXK010000002">
    <property type="protein sequence ID" value="CAI6356021.1"/>
    <property type="molecule type" value="Genomic_DNA"/>
</dbReference>
<sequence>MHTGGVGNSGESSNTTPHAENDRNDIANEAMINSAPASVNAHARQNSEAGQVLLSTAEILVFDSQYKPVLCRALLDSGSQHNFMT</sequence>
<dbReference type="Proteomes" id="UP001160148">
    <property type="component" value="Unassembled WGS sequence"/>
</dbReference>
<evidence type="ECO:0000256" key="1">
    <source>
        <dbReference type="SAM" id="MobiDB-lite"/>
    </source>
</evidence>
<feature type="region of interest" description="Disordered" evidence="1">
    <location>
        <begin position="1"/>
        <end position="26"/>
    </location>
</feature>
<reference evidence="2 3" key="1">
    <citation type="submission" date="2023-01" db="EMBL/GenBank/DDBJ databases">
        <authorList>
            <person name="Whitehead M."/>
        </authorList>
    </citation>
    <scope>NUCLEOTIDE SEQUENCE [LARGE SCALE GENOMIC DNA]</scope>
</reference>
<name>A0AAV0WKI5_9HEMI</name>
<accession>A0AAV0WKI5</accession>
<protein>
    <submittedName>
        <fullName evidence="2">Uncharacterized protein</fullName>
    </submittedName>
</protein>
<keyword evidence="3" id="KW-1185">Reference proteome</keyword>
<evidence type="ECO:0000313" key="2">
    <source>
        <dbReference type="EMBL" id="CAI6356021.1"/>
    </source>
</evidence>
<gene>
    <name evidence="2" type="ORF">MEUPH1_LOCUS11805</name>
</gene>
<dbReference type="AlphaFoldDB" id="A0AAV0WKI5"/>
<evidence type="ECO:0000313" key="3">
    <source>
        <dbReference type="Proteomes" id="UP001160148"/>
    </source>
</evidence>